<comment type="catalytic activity">
    <reaction evidence="8 9">
        <text>tRNA(Arg) + L-arginine + ATP = L-arginyl-tRNA(Arg) + AMP + diphosphate</text>
        <dbReference type="Rhea" id="RHEA:20301"/>
        <dbReference type="Rhea" id="RHEA-COMP:9658"/>
        <dbReference type="Rhea" id="RHEA-COMP:9673"/>
        <dbReference type="ChEBI" id="CHEBI:30616"/>
        <dbReference type="ChEBI" id="CHEBI:32682"/>
        <dbReference type="ChEBI" id="CHEBI:33019"/>
        <dbReference type="ChEBI" id="CHEBI:78442"/>
        <dbReference type="ChEBI" id="CHEBI:78513"/>
        <dbReference type="ChEBI" id="CHEBI:456215"/>
        <dbReference type="EC" id="6.1.1.19"/>
    </reaction>
</comment>
<dbReference type="SUPFAM" id="SSF55190">
    <property type="entry name" value="Arginyl-tRNA synthetase (ArgRS), N-terminal 'additional' domain"/>
    <property type="match status" value="1"/>
</dbReference>
<organism evidence="13 14">
    <name type="scientific">Fodinicurvata halophila</name>
    <dbReference type="NCBI Taxonomy" id="1419723"/>
    <lineage>
        <taxon>Bacteria</taxon>
        <taxon>Pseudomonadati</taxon>
        <taxon>Pseudomonadota</taxon>
        <taxon>Alphaproteobacteria</taxon>
        <taxon>Rhodospirillales</taxon>
        <taxon>Rhodovibrionaceae</taxon>
        <taxon>Fodinicurvata</taxon>
    </lineage>
</organism>
<evidence type="ECO:0000256" key="1">
    <source>
        <dbReference type="ARBA" id="ARBA00005594"/>
    </source>
</evidence>
<evidence type="ECO:0000256" key="6">
    <source>
        <dbReference type="ARBA" id="ARBA00022917"/>
    </source>
</evidence>
<keyword evidence="2 9" id="KW-0963">Cytoplasm</keyword>
<dbReference type="PANTHER" id="PTHR11956:SF5">
    <property type="entry name" value="ARGININE--TRNA LIGASE, CYTOPLASMIC"/>
    <property type="match status" value="1"/>
</dbReference>
<evidence type="ECO:0000256" key="5">
    <source>
        <dbReference type="ARBA" id="ARBA00022840"/>
    </source>
</evidence>
<dbReference type="Gene3D" id="3.40.50.620">
    <property type="entry name" value="HUPs"/>
    <property type="match status" value="1"/>
</dbReference>
<comment type="subunit">
    <text evidence="9">Monomer.</text>
</comment>
<feature type="short sequence motif" description="'HIGH' region" evidence="9">
    <location>
        <begin position="131"/>
        <end position="141"/>
    </location>
</feature>
<dbReference type="PROSITE" id="PS00178">
    <property type="entry name" value="AA_TRNA_LIGASE_I"/>
    <property type="match status" value="1"/>
</dbReference>
<dbReference type="EMBL" id="JBHSCW010000003">
    <property type="protein sequence ID" value="MFC4351292.1"/>
    <property type="molecule type" value="Genomic_DNA"/>
</dbReference>
<dbReference type="InterPro" id="IPR001412">
    <property type="entry name" value="aa-tRNA-synth_I_CS"/>
</dbReference>
<dbReference type="InterPro" id="IPR001278">
    <property type="entry name" value="Arg-tRNA-ligase"/>
</dbReference>
<evidence type="ECO:0000259" key="11">
    <source>
        <dbReference type="SMART" id="SM00836"/>
    </source>
</evidence>
<dbReference type="RefSeq" id="WP_382421627.1">
    <property type="nucleotide sequence ID" value="NZ_JBHSCW010000003.1"/>
</dbReference>
<reference evidence="14" key="1">
    <citation type="journal article" date="2019" name="Int. J. Syst. Evol. Microbiol.">
        <title>The Global Catalogue of Microorganisms (GCM) 10K type strain sequencing project: providing services to taxonomists for standard genome sequencing and annotation.</title>
        <authorList>
            <consortium name="The Broad Institute Genomics Platform"/>
            <consortium name="The Broad Institute Genome Sequencing Center for Infectious Disease"/>
            <person name="Wu L."/>
            <person name="Ma J."/>
        </authorList>
    </citation>
    <scope>NUCLEOTIDE SEQUENCE [LARGE SCALE GENOMIC DNA]</scope>
    <source>
        <strain evidence="14">CECT 8472</strain>
    </source>
</reference>
<evidence type="ECO:0000256" key="2">
    <source>
        <dbReference type="ARBA" id="ARBA00022490"/>
    </source>
</evidence>
<gene>
    <name evidence="9 13" type="primary">argS</name>
    <name evidence="13" type="ORF">ACFOW6_07035</name>
</gene>
<evidence type="ECO:0000256" key="7">
    <source>
        <dbReference type="ARBA" id="ARBA00023146"/>
    </source>
</evidence>
<keyword evidence="14" id="KW-1185">Reference proteome</keyword>
<evidence type="ECO:0000256" key="4">
    <source>
        <dbReference type="ARBA" id="ARBA00022741"/>
    </source>
</evidence>
<accession>A0ABV8UJ45</accession>
<dbReference type="Pfam" id="PF00750">
    <property type="entry name" value="tRNA-synt_1d"/>
    <property type="match status" value="1"/>
</dbReference>
<dbReference type="SMART" id="SM01016">
    <property type="entry name" value="Arg_tRNA_synt_N"/>
    <property type="match status" value="1"/>
</dbReference>
<dbReference type="InterPro" id="IPR036695">
    <property type="entry name" value="Arg-tRNA-synth_N_sf"/>
</dbReference>
<name>A0ABV8UJ45_9PROT</name>
<evidence type="ECO:0000256" key="3">
    <source>
        <dbReference type="ARBA" id="ARBA00022598"/>
    </source>
</evidence>
<dbReference type="SUPFAM" id="SSF52374">
    <property type="entry name" value="Nucleotidylyl transferase"/>
    <property type="match status" value="1"/>
</dbReference>
<dbReference type="HAMAP" id="MF_00123">
    <property type="entry name" value="Arg_tRNA_synth"/>
    <property type="match status" value="1"/>
</dbReference>
<evidence type="ECO:0000256" key="9">
    <source>
        <dbReference type="HAMAP-Rule" id="MF_00123"/>
    </source>
</evidence>
<dbReference type="SUPFAM" id="SSF47323">
    <property type="entry name" value="Anticodon-binding domain of a subclass of class I aminoacyl-tRNA synthetases"/>
    <property type="match status" value="1"/>
</dbReference>
<dbReference type="Gene3D" id="1.10.730.10">
    <property type="entry name" value="Isoleucyl-tRNA Synthetase, Domain 1"/>
    <property type="match status" value="1"/>
</dbReference>
<dbReference type="InterPro" id="IPR005148">
    <property type="entry name" value="Arg-tRNA-synth_N"/>
</dbReference>
<dbReference type="InterPro" id="IPR035684">
    <property type="entry name" value="ArgRS_core"/>
</dbReference>
<comment type="caution">
    <text evidence="13">The sequence shown here is derived from an EMBL/GenBank/DDBJ whole genome shotgun (WGS) entry which is preliminary data.</text>
</comment>
<protein>
    <recommendedName>
        <fullName evidence="9">Arginine--tRNA ligase</fullName>
        <ecNumber evidence="9">6.1.1.19</ecNumber>
    </recommendedName>
    <alternativeName>
        <fullName evidence="9">Arginyl-tRNA synthetase</fullName>
        <shortName evidence="9">ArgRS</shortName>
    </alternativeName>
</protein>
<dbReference type="InterPro" id="IPR002300">
    <property type="entry name" value="aa-tRNA-synth_Ia"/>
</dbReference>
<keyword evidence="6 9" id="KW-0648">Protein biosynthesis</keyword>
<dbReference type="InterPro" id="IPR008909">
    <property type="entry name" value="DALR_anticod-bd"/>
</dbReference>
<dbReference type="InterPro" id="IPR009080">
    <property type="entry name" value="tRNAsynth_Ia_anticodon-bd"/>
</dbReference>
<dbReference type="CDD" id="cd00671">
    <property type="entry name" value="ArgRS_core"/>
    <property type="match status" value="1"/>
</dbReference>
<keyword evidence="7 9" id="KW-0030">Aminoacyl-tRNA synthetase</keyword>
<evidence type="ECO:0000313" key="14">
    <source>
        <dbReference type="Proteomes" id="UP001595799"/>
    </source>
</evidence>
<dbReference type="Pfam" id="PF03485">
    <property type="entry name" value="Arg_tRNA_synt_N"/>
    <property type="match status" value="1"/>
</dbReference>
<evidence type="ECO:0000256" key="8">
    <source>
        <dbReference type="ARBA" id="ARBA00049339"/>
    </source>
</evidence>
<dbReference type="SMART" id="SM00836">
    <property type="entry name" value="DALR_1"/>
    <property type="match status" value="1"/>
</dbReference>
<comment type="similarity">
    <text evidence="1 9 10">Belongs to the class-I aminoacyl-tRNA synthetase family.</text>
</comment>
<sequence>MNIFNQFEEQLRASINNLNTAGDLPDGLDLTRVTVEPPRDPAHGDLSTNAAMVLAKQAGRKPREVAELISNRLGDLEGVESVEIAGPGFINLRLRDAFWQKLLSEILKAGETYGDSRIGAERSVNVEYVSANPTGPLTVGHARGAVVGDALASLLQKTGHRVTREYYVNDAGGQVDTLARSVYLRYREALGEDIGQIPEGMYPGEYLREVGQALADRDGRTWMEAGEAEWLPAVRAFAVERLMLLIREDLKAVGIEHDVIRSEKELVDDGAVQAVVETLKAKDLLYTGVLEPPKGKKPEDWEARPQTLFRATDFGDDVDRPILKSDGSWTYFANDMAYHLDKAQRGHDTLIDVLGADHGGYVKRMKAAVKALTDDQTSLHIILCQLVKLTREGQEIKMSKRSGNFVTLREVVDEVGKDVLRFIMLTRKNDAPLDFDLARVMEESKDNPVFYVQYAHARICSVLRHADNELPALGQDLSQLSDAPLDRLTDSAELAVIKMLAAWPRLLEASAQAYEPHRIAFYLDDLAAHFHGLWTKGKDNEELRFLLPSDPDLTRARLALLRAVALVIASGLSIFGVRPVEEMR</sequence>
<keyword evidence="5 9" id="KW-0067">ATP-binding</keyword>
<dbReference type="Gene3D" id="3.30.1360.70">
    <property type="entry name" value="Arginyl tRNA synthetase N-terminal domain"/>
    <property type="match status" value="1"/>
</dbReference>
<dbReference type="InterPro" id="IPR014729">
    <property type="entry name" value="Rossmann-like_a/b/a_fold"/>
</dbReference>
<keyword evidence="4 9" id="KW-0547">Nucleotide-binding</keyword>
<dbReference type="NCBIfam" id="TIGR00456">
    <property type="entry name" value="argS"/>
    <property type="match status" value="1"/>
</dbReference>
<evidence type="ECO:0000259" key="12">
    <source>
        <dbReference type="SMART" id="SM01016"/>
    </source>
</evidence>
<dbReference type="Proteomes" id="UP001595799">
    <property type="component" value="Unassembled WGS sequence"/>
</dbReference>
<feature type="domain" description="Arginyl tRNA synthetase N-terminal" evidence="12">
    <location>
        <begin position="5"/>
        <end position="94"/>
    </location>
</feature>
<evidence type="ECO:0000256" key="10">
    <source>
        <dbReference type="RuleBase" id="RU363035"/>
    </source>
</evidence>
<proteinExistence type="inferred from homology"/>
<feature type="domain" description="DALR anticodon binding" evidence="11">
    <location>
        <begin position="452"/>
        <end position="583"/>
    </location>
</feature>
<comment type="subcellular location">
    <subcellularLocation>
        <location evidence="9">Cytoplasm</location>
    </subcellularLocation>
</comment>
<dbReference type="GO" id="GO:0004814">
    <property type="term" value="F:arginine-tRNA ligase activity"/>
    <property type="evidence" value="ECO:0007669"/>
    <property type="project" value="UniProtKB-EC"/>
</dbReference>
<dbReference type="Pfam" id="PF05746">
    <property type="entry name" value="DALR_1"/>
    <property type="match status" value="1"/>
</dbReference>
<dbReference type="PRINTS" id="PR01038">
    <property type="entry name" value="TRNASYNTHARG"/>
</dbReference>
<dbReference type="PANTHER" id="PTHR11956">
    <property type="entry name" value="ARGINYL-TRNA SYNTHETASE"/>
    <property type="match status" value="1"/>
</dbReference>
<evidence type="ECO:0000313" key="13">
    <source>
        <dbReference type="EMBL" id="MFC4351292.1"/>
    </source>
</evidence>
<dbReference type="Pfam" id="PF00133">
    <property type="entry name" value="tRNA-synt_1"/>
    <property type="match status" value="1"/>
</dbReference>
<keyword evidence="3 9" id="KW-0436">Ligase</keyword>
<dbReference type="EC" id="6.1.1.19" evidence="9"/>